<evidence type="ECO:0000313" key="2">
    <source>
        <dbReference type="EMBL" id="CBX28227.1"/>
    </source>
</evidence>
<accession>E1YCD3</accession>
<gene>
    <name evidence="2" type="ORF">N47_G35510</name>
</gene>
<sequence length="172" mass="19698">MFFLSSCAISKDNVGTGMAHLIRNVPFFPQETYQCGPASLAEVMLYWGVKTSPESISKEIYSNSARGTLTLDMVLYAQKKGLNAIHTNKNRNISYIRENINNGYPLIVMVDYGFWKYQQYHYMVIIGYNNNGIIAYSGKSPQKFINEEDFLRIWGKANSWTLLITPKQSKKQ</sequence>
<dbReference type="AlphaFoldDB" id="E1YCD3"/>
<evidence type="ECO:0000259" key="1">
    <source>
        <dbReference type="Pfam" id="PF13529"/>
    </source>
</evidence>
<organism evidence="2">
    <name type="scientific">uncultured Desulfobacterium sp</name>
    <dbReference type="NCBI Taxonomy" id="201089"/>
    <lineage>
        <taxon>Bacteria</taxon>
        <taxon>Pseudomonadati</taxon>
        <taxon>Thermodesulfobacteriota</taxon>
        <taxon>Desulfobacteria</taxon>
        <taxon>Desulfobacterales</taxon>
        <taxon>Desulfobacteriaceae</taxon>
        <taxon>Desulfobacterium</taxon>
        <taxon>environmental samples</taxon>
    </lineage>
</organism>
<protein>
    <recommendedName>
        <fullName evidence="1">Peptidase C39-like domain-containing protein</fullName>
    </recommendedName>
</protein>
<dbReference type="InterPro" id="IPR039564">
    <property type="entry name" value="Peptidase_C39-like"/>
</dbReference>
<proteinExistence type="predicted"/>
<dbReference type="Pfam" id="PF13529">
    <property type="entry name" value="Peptidase_C39_2"/>
    <property type="match status" value="1"/>
</dbReference>
<feature type="domain" description="Peptidase C39-like" evidence="1">
    <location>
        <begin position="24"/>
        <end position="133"/>
    </location>
</feature>
<dbReference type="EMBL" id="FR695868">
    <property type="protein sequence ID" value="CBX28227.1"/>
    <property type="molecule type" value="Genomic_DNA"/>
</dbReference>
<name>E1YCD3_9BACT</name>
<dbReference type="Gene3D" id="3.90.70.10">
    <property type="entry name" value="Cysteine proteinases"/>
    <property type="match status" value="1"/>
</dbReference>
<reference evidence="2" key="1">
    <citation type="journal article" date="2011" name="Environ. Microbiol.">
        <title>Genomic insights into the metabolic potential of the polycyclic aromatic hydrocarbon degrading sulfate-reducing Deltaproteobacterium N47.</title>
        <authorList>
            <person name="Bergmann F."/>
            <person name="Selesi D."/>
            <person name="Weinmaier T."/>
            <person name="Tischler P."/>
            <person name="Rattei T."/>
            <person name="Meckenstock R.U."/>
        </authorList>
    </citation>
    <scope>NUCLEOTIDE SEQUENCE</scope>
</reference>